<accession>A0ABT3EF64</accession>
<evidence type="ECO:0000256" key="1">
    <source>
        <dbReference type="SAM" id="Phobius"/>
    </source>
</evidence>
<organism evidence="2 3">
    <name type="scientific">Flavobacterium lacisediminis</name>
    <dbReference type="NCBI Taxonomy" id="2989705"/>
    <lineage>
        <taxon>Bacteria</taxon>
        <taxon>Pseudomonadati</taxon>
        <taxon>Bacteroidota</taxon>
        <taxon>Flavobacteriia</taxon>
        <taxon>Flavobacteriales</taxon>
        <taxon>Flavobacteriaceae</taxon>
        <taxon>Flavobacterium</taxon>
    </lineage>
</organism>
<keyword evidence="1" id="KW-0472">Membrane</keyword>
<name>A0ABT3EF64_9FLAO</name>
<evidence type="ECO:0000313" key="3">
    <source>
        <dbReference type="Proteomes" id="UP001165677"/>
    </source>
</evidence>
<evidence type="ECO:0000313" key="2">
    <source>
        <dbReference type="EMBL" id="MCW1147197.1"/>
    </source>
</evidence>
<dbReference type="EMBL" id="JAPCIO010000002">
    <property type="protein sequence ID" value="MCW1147197.1"/>
    <property type="molecule type" value="Genomic_DNA"/>
</dbReference>
<dbReference type="Proteomes" id="UP001165677">
    <property type="component" value="Unassembled WGS sequence"/>
</dbReference>
<gene>
    <name evidence="2" type="ORF">OJ995_03025</name>
</gene>
<evidence type="ECO:0008006" key="4">
    <source>
        <dbReference type="Google" id="ProtNLM"/>
    </source>
</evidence>
<dbReference type="RefSeq" id="WP_264368092.1">
    <property type="nucleotide sequence ID" value="NZ_JAPCIO010000002.1"/>
</dbReference>
<sequence length="141" mass="15984">MKNKYIILLFMLTTSILVFGFSGYKFINKKTNENLIITEDPETEILGFWVLENDPSTKIEFTIDGYIKSYTDNQLESTDLYQITNTCEGETLSNNEKFLKIIDSNDASIFCSIINGVNANNSNILSLTTSNQGKLVVYIRP</sequence>
<feature type="transmembrane region" description="Helical" evidence="1">
    <location>
        <begin position="6"/>
        <end position="27"/>
    </location>
</feature>
<keyword evidence="3" id="KW-1185">Reference proteome</keyword>
<reference evidence="2" key="1">
    <citation type="submission" date="2022-10" db="EMBL/GenBank/DDBJ databases">
        <title>Flavobacterium sp. nov., a bacterium isolated from lake sediment.</title>
        <authorList>
            <person name="Qu J.-H."/>
        </authorList>
    </citation>
    <scope>NUCLEOTIDE SEQUENCE</scope>
    <source>
        <strain evidence="2">TH16-21</strain>
    </source>
</reference>
<protein>
    <recommendedName>
        <fullName evidence="4">Lipocalin-like domain-containing protein</fullName>
    </recommendedName>
</protein>
<keyword evidence="1" id="KW-1133">Transmembrane helix</keyword>
<proteinExistence type="predicted"/>
<comment type="caution">
    <text evidence="2">The sequence shown here is derived from an EMBL/GenBank/DDBJ whole genome shotgun (WGS) entry which is preliminary data.</text>
</comment>
<keyword evidence="1" id="KW-0812">Transmembrane</keyword>